<dbReference type="PANTHER" id="PTHR10515">
    <property type="entry name" value="THYMIDINE PHOSPHORYLASE"/>
    <property type="match status" value="1"/>
</dbReference>
<sequence length="516" mass="55968">MRLTVRLVDIAARGILLHQNDAKSLGVLPGDRIMISCPETGKATADYVETTTTLIDQGRIGVYHHTKEQLNLHESEVVEVRVADRPASLDLIKKKMNGEKLSRDDIRGIVADIVQDTLSPSEITAFVVSSYINQLDMDEIESLTRAMVETGDQITFHAGPIVDKHSIGGVPGNKISLIVVPIIAASGLFIPKTSSRAITGAGGTADLMEVLCPVEFSATEVQEMTMKTGGVIVWGGATNIAPADDKIILQEYPFKIDQIGQMIASVMAKKFAVGADVVAIDIPVGKYCKVNSIEEGRKLARQFIDLGERLNMRVECALTYGDAPVGRAIGPKLEIKEALSVLEGNDSPRSLIQKSCVIAGIAFELAGKSNRGEGAELALELLKSGKAHKKFLEIIEVQGGSPDIKSDQINPGEHFYIVRADSNGYVIDLNNHSLISIARTAGAPADHGAGVYLHAKHGTSLSKGDPIFTIYADRKWRLEKAIEEARRLRPVMVEGMLIDRVPNIREWTPGRSRTIE</sequence>
<dbReference type="RefSeq" id="WP_109940965.1">
    <property type="nucleotide sequence ID" value="NZ_CP176366.1"/>
</dbReference>
<dbReference type="GO" id="GO:0006206">
    <property type="term" value="P:pyrimidine nucleobase metabolic process"/>
    <property type="evidence" value="ECO:0007669"/>
    <property type="project" value="InterPro"/>
</dbReference>
<keyword evidence="2 3" id="KW-0808">Transferase</keyword>
<comment type="function">
    <text evidence="3">Catalyzes the conversion of AMP and phosphate to adenine and ribose 1,5-bisphosphate (R15P). Exhibits phosphorylase activity toward CMP and UMP in addition to AMP. Functions in an archaeal AMP degradation pathway, together with R15P isomerase and RubisCO.</text>
</comment>
<dbReference type="Proteomes" id="UP000245934">
    <property type="component" value="Unassembled WGS sequence"/>
</dbReference>
<feature type="binding site" evidence="3">
    <location>
        <position position="265"/>
    </location>
    <ligand>
        <name>AMP</name>
        <dbReference type="ChEBI" id="CHEBI:456215"/>
    </ligand>
</feature>
<feature type="domain" description="Pyrimidine nucleoside phosphorylase C-terminal" evidence="4">
    <location>
        <begin position="425"/>
        <end position="492"/>
    </location>
</feature>
<dbReference type="PROSITE" id="PS00647">
    <property type="entry name" value="THYMID_PHOSPHORYLASE"/>
    <property type="match status" value="1"/>
</dbReference>
<dbReference type="NCBIfam" id="NF003338">
    <property type="entry name" value="PRK04350.1"/>
    <property type="match status" value="1"/>
</dbReference>
<dbReference type="InterPro" id="IPR017459">
    <property type="entry name" value="Glycosyl_Trfase_fam3_N_dom"/>
</dbReference>
<evidence type="ECO:0000313" key="6">
    <source>
        <dbReference type="Proteomes" id="UP000245934"/>
    </source>
</evidence>
<dbReference type="GO" id="GO:0005829">
    <property type="term" value="C:cytosol"/>
    <property type="evidence" value="ECO:0007669"/>
    <property type="project" value="TreeGrafter"/>
</dbReference>
<evidence type="ECO:0000313" key="5">
    <source>
        <dbReference type="EMBL" id="PWR73554.1"/>
    </source>
</evidence>
<comment type="catalytic activity">
    <reaction evidence="3">
        <text>CMP + phosphate = cytosine + alpha-D-ribose 1,5-bisphosphate</text>
        <dbReference type="Rhea" id="RHEA:36987"/>
        <dbReference type="ChEBI" id="CHEBI:16040"/>
        <dbReference type="ChEBI" id="CHEBI:43474"/>
        <dbReference type="ChEBI" id="CHEBI:60377"/>
        <dbReference type="ChEBI" id="CHEBI:68688"/>
        <dbReference type="EC" id="2.4.2.57"/>
    </reaction>
</comment>
<feature type="binding site" evidence="3">
    <location>
        <position position="289"/>
    </location>
    <ligand>
        <name>AMP</name>
        <dbReference type="ChEBI" id="CHEBI:456215"/>
    </ligand>
</feature>
<organism evidence="5 6">
    <name type="scientific">Methanospirillum stamsii</name>
    <dbReference type="NCBI Taxonomy" id="1277351"/>
    <lineage>
        <taxon>Archaea</taxon>
        <taxon>Methanobacteriati</taxon>
        <taxon>Methanobacteriota</taxon>
        <taxon>Stenosarchaea group</taxon>
        <taxon>Methanomicrobia</taxon>
        <taxon>Methanomicrobiales</taxon>
        <taxon>Methanospirillaceae</taxon>
        <taxon>Methanospirillum</taxon>
    </lineage>
</organism>
<proteinExistence type="inferred from homology"/>
<dbReference type="Gene3D" id="3.90.1170.30">
    <property type="entry name" value="Pyrimidine nucleoside phosphorylase-like, C-terminal domain"/>
    <property type="match status" value="1"/>
</dbReference>
<evidence type="ECO:0000256" key="2">
    <source>
        <dbReference type="ARBA" id="ARBA00022679"/>
    </source>
</evidence>
<evidence type="ECO:0000259" key="4">
    <source>
        <dbReference type="SMART" id="SM00941"/>
    </source>
</evidence>
<keyword evidence="6" id="KW-1185">Reference proteome</keyword>
<dbReference type="GO" id="GO:0004645">
    <property type="term" value="F:1,4-alpha-oligoglucan phosphorylase activity"/>
    <property type="evidence" value="ECO:0007669"/>
    <property type="project" value="InterPro"/>
</dbReference>
<comment type="catalytic activity">
    <reaction evidence="3">
        <text>AMP + phosphate = alpha-D-ribose 1,5-bisphosphate + adenine</text>
        <dbReference type="Rhea" id="RHEA:36975"/>
        <dbReference type="ChEBI" id="CHEBI:16708"/>
        <dbReference type="ChEBI" id="CHEBI:43474"/>
        <dbReference type="ChEBI" id="CHEBI:68688"/>
        <dbReference type="ChEBI" id="CHEBI:456215"/>
        <dbReference type="EC" id="2.4.2.57"/>
    </reaction>
</comment>
<dbReference type="HAMAP" id="MF_02132">
    <property type="entry name" value="AMP_phosphorylase"/>
    <property type="match status" value="1"/>
</dbReference>
<feature type="active site" description="Proton donor" evidence="3">
    <location>
        <position position="257"/>
    </location>
</feature>
<dbReference type="InterPro" id="IPR036320">
    <property type="entry name" value="Glycosyl_Trfase_fam3_N_dom_sf"/>
</dbReference>
<dbReference type="Gene3D" id="2.40.40.20">
    <property type="match status" value="1"/>
</dbReference>
<dbReference type="InterPro" id="IPR036566">
    <property type="entry name" value="PYNP-like_C_sf"/>
</dbReference>
<keyword evidence="1 3" id="KW-0328">Glycosyltransferase</keyword>
<dbReference type="EC" id="2.4.2.57" evidence="3"/>
<dbReference type="InterPro" id="IPR017872">
    <property type="entry name" value="Pyrmidine_PPase_CS"/>
</dbReference>
<dbReference type="OrthoDB" id="9827at2157"/>
<accession>A0A2V2MZI4</accession>
<protein>
    <recommendedName>
        <fullName evidence="3">AMP phosphorylase</fullName>
        <shortName evidence="3">AMPpase</shortName>
        <ecNumber evidence="3">2.4.2.57</ecNumber>
    </recommendedName>
    <alternativeName>
        <fullName evidence="3">Nucleoside monophosphate phosphorylase</fullName>
        <shortName evidence="3">NMP phosphorylase</shortName>
    </alternativeName>
</protein>
<evidence type="ECO:0000256" key="1">
    <source>
        <dbReference type="ARBA" id="ARBA00022676"/>
    </source>
</evidence>
<dbReference type="NCBIfam" id="TIGR03327">
    <property type="entry name" value="AMP_phos"/>
    <property type="match status" value="1"/>
</dbReference>
<dbReference type="GeneID" id="97608723"/>
<comment type="catalytic activity">
    <reaction evidence="3">
        <text>UMP + phosphate = alpha-D-ribose 1,5-bisphosphate + uracil</text>
        <dbReference type="Rhea" id="RHEA:36991"/>
        <dbReference type="ChEBI" id="CHEBI:17568"/>
        <dbReference type="ChEBI" id="CHEBI:43474"/>
        <dbReference type="ChEBI" id="CHEBI:57865"/>
        <dbReference type="ChEBI" id="CHEBI:68688"/>
        <dbReference type="EC" id="2.4.2.57"/>
    </reaction>
</comment>
<name>A0A2V2MZI4_9EURY</name>
<dbReference type="GO" id="GO:0046125">
    <property type="term" value="P:pyrimidine deoxyribonucleoside metabolic process"/>
    <property type="evidence" value="ECO:0007669"/>
    <property type="project" value="InterPro"/>
</dbReference>
<comment type="caution">
    <text evidence="5">The sequence shown here is derived from an EMBL/GenBank/DDBJ whole genome shotgun (WGS) entry which is preliminary data.</text>
</comment>
<feature type="binding site" evidence="3">
    <location>
        <position position="204"/>
    </location>
    <ligand>
        <name>AMP</name>
        <dbReference type="ChEBI" id="CHEBI:456215"/>
    </ligand>
</feature>
<dbReference type="EMBL" id="QGMZ01000018">
    <property type="protein sequence ID" value="PWR73554.1"/>
    <property type="molecule type" value="Genomic_DNA"/>
</dbReference>
<dbReference type="GO" id="GO:0016208">
    <property type="term" value="F:AMP binding"/>
    <property type="evidence" value="ECO:0007669"/>
    <property type="project" value="UniProtKB-UniRule"/>
</dbReference>
<dbReference type="SUPFAM" id="SSF54680">
    <property type="entry name" value="Pyrimidine nucleoside phosphorylase C-terminal domain"/>
    <property type="match status" value="1"/>
</dbReference>
<feature type="binding site" evidence="3">
    <location>
        <position position="169"/>
    </location>
    <ligand>
        <name>AMP</name>
        <dbReference type="ChEBI" id="CHEBI:456215"/>
    </ligand>
</feature>
<dbReference type="InterPro" id="IPR035902">
    <property type="entry name" value="Nuc_phospho_transferase"/>
</dbReference>
<dbReference type="InterPro" id="IPR013466">
    <property type="entry name" value="Thymidine/AMP_Pase"/>
</dbReference>
<evidence type="ECO:0000256" key="3">
    <source>
        <dbReference type="HAMAP-Rule" id="MF_02132"/>
    </source>
</evidence>
<dbReference type="InterPro" id="IPR000053">
    <property type="entry name" value="Thymidine/pyrmidine_PPase"/>
</dbReference>
<dbReference type="InterPro" id="IPR000312">
    <property type="entry name" value="Glycosyl_Trfase_fam3"/>
</dbReference>
<dbReference type="SMART" id="SM00941">
    <property type="entry name" value="PYNP_C"/>
    <property type="match status" value="1"/>
</dbReference>
<feature type="binding site" evidence="3">
    <location>
        <begin position="195"/>
        <end position="200"/>
    </location>
    <ligand>
        <name>AMP</name>
        <dbReference type="ChEBI" id="CHEBI:456215"/>
    </ligand>
</feature>
<comment type="similarity">
    <text evidence="3">Belongs to the thymidine/pyrimidine-nucleoside phosphorylase family. Type 2 subfamily.</text>
</comment>
<dbReference type="Gene3D" id="3.40.1030.10">
    <property type="entry name" value="Nucleoside phosphorylase/phosphoribosyltransferase catalytic domain"/>
    <property type="match status" value="1"/>
</dbReference>
<dbReference type="InterPro" id="IPR013102">
    <property type="entry name" value="PYNP_C"/>
</dbReference>
<dbReference type="Pfam" id="PF00591">
    <property type="entry name" value="Glycos_transf_3"/>
    <property type="match status" value="1"/>
</dbReference>
<dbReference type="Pfam" id="PF07831">
    <property type="entry name" value="PYNP_C"/>
    <property type="match status" value="1"/>
</dbReference>
<gene>
    <name evidence="5" type="ORF">DLD82_09995</name>
</gene>
<dbReference type="InterPro" id="IPR017713">
    <property type="entry name" value="AMP_phosphorylase"/>
</dbReference>
<dbReference type="SUPFAM" id="SSF52418">
    <property type="entry name" value="Nucleoside phosphorylase/phosphoribosyltransferase catalytic domain"/>
    <property type="match status" value="1"/>
</dbReference>
<dbReference type="NCBIfam" id="TIGR02645">
    <property type="entry name" value="ARCH_P_rylase"/>
    <property type="match status" value="1"/>
</dbReference>
<dbReference type="PANTHER" id="PTHR10515:SF0">
    <property type="entry name" value="THYMIDINE PHOSPHORYLASE"/>
    <property type="match status" value="1"/>
</dbReference>
<dbReference type="Gene3D" id="1.20.970.50">
    <property type="match status" value="1"/>
</dbReference>
<dbReference type="Pfam" id="PF02885">
    <property type="entry name" value="Glycos_trans_3N"/>
    <property type="match status" value="1"/>
</dbReference>
<dbReference type="GO" id="GO:0006196">
    <property type="term" value="P:AMP catabolic process"/>
    <property type="evidence" value="ECO:0007669"/>
    <property type="project" value="UniProtKB-UniRule"/>
</dbReference>
<dbReference type="SUPFAM" id="SSF47648">
    <property type="entry name" value="Nucleoside phosphorylase/phosphoribosyltransferase N-terminal domain"/>
    <property type="match status" value="1"/>
</dbReference>
<dbReference type="AlphaFoldDB" id="A0A2V2MZI4"/>
<reference evidence="5 6" key="1">
    <citation type="submission" date="2018-05" db="EMBL/GenBank/DDBJ databases">
        <title>Draft genome of Methanospirillum stamsii Pt1.</title>
        <authorList>
            <person name="Dueholm M.S."/>
            <person name="Nielsen P.H."/>
            <person name="Bakmann L.F."/>
            <person name="Otzen D.E."/>
        </authorList>
    </citation>
    <scope>NUCLEOTIDE SEQUENCE [LARGE SCALE GENOMIC DNA]</scope>
    <source>
        <strain evidence="5 6">Pt1</strain>
    </source>
</reference>
<dbReference type="GO" id="GO:0016763">
    <property type="term" value="F:pentosyltransferase activity"/>
    <property type="evidence" value="ECO:0007669"/>
    <property type="project" value="UniProtKB-UniRule"/>
</dbReference>